<dbReference type="SMART" id="SM00028">
    <property type="entry name" value="TPR"/>
    <property type="match status" value="7"/>
</dbReference>
<evidence type="ECO:0000259" key="8">
    <source>
        <dbReference type="Pfam" id="PF04049"/>
    </source>
</evidence>
<dbReference type="Pfam" id="PF04049">
    <property type="entry name" value="ANAPC8"/>
    <property type="match status" value="1"/>
</dbReference>
<dbReference type="InterPro" id="IPR019734">
    <property type="entry name" value="TPR_rpt"/>
</dbReference>
<dbReference type="Pfam" id="PF13414">
    <property type="entry name" value="TPR_11"/>
    <property type="match status" value="1"/>
</dbReference>
<feature type="repeat" description="TPR" evidence="7">
    <location>
        <begin position="244"/>
        <end position="277"/>
    </location>
</feature>
<dbReference type="Gene3D" id="1.25.40.10">
    <property type="entry name" value="Tetratricopeptide repeat domain"/>
    <property type="match status" value="2"/>
</dbReference>
<evidence type="ECO:0000256" key="4">
    <source>
        <dbReference type="ARBA" id="ARBA00022786"/>
    </source>
</evidence>
<gene>
    <name evidence="9" type="ORF">AKO1_014201</name>
</gene>
<dbReference type="PROSITE" id="PS50005">
    <property type="entry name" value="TPR"/>
    <property type="match status" value="3"/>
</dbReference>
<dbReference type="GO" id="GO:0016567">
    <property type="term" value="P:protein ubiquitination"/>
    <property type="evidence" value="ECO:0007669"/>
    <property type="project" value="TreeGrafter"/>
</dbReference>
<name>A0AAW2YZC6_9EUKA</name>
<dbReference type="InterPro" id="IPR011990">
    <property type="entry name" value="TPR-like_helical_dom_sf"/>
</dbReference>
<dbReference type="SUPFAM" id="SSF48452">
    <property type="entry name" value="TPR-like"/>
    <property type="match status" value="2"/>
</dbReference>
<dbReference type="PANTHER" id="PTHR12558:SF10">
    <property type="entry name" value="CELL DIVISION CYCLE PROTEIN 23 HOMOLOG"/>
    <property type="match status" value="1"/>
</dbReference>
<feature type="repeat" description="TPR" evidence="7">
    <location>
        <begin position="312"/>
        <end position="345"/>
    </location>
</feature>
<dbReference type="GO" id="GO:0051301">
    <property type="term" value="P:cell division"/>
    <property type="evidence" value="ECO:0007669"/>
    <property type="project" value="UniProtKB-KW"/>
</dbReference>
<dbReference type="Pfam" id="PF13176">
    <property type="entry name" value="TPR_7"/>
    <property type="match status" value="1"/>
</dbReference>
<keyword evidence="2" id="KW-0677">Repeat</keyword>
<protein>
    <submittedName>
        <fullName evidence="9">Anaphase-promoting complex subunit Apc8</fullName>
    </submittedName>
</protein>
<dbReference type="Proteomes" id="UP001431209">
    <property type="component" value="Unassembled WGS sequence"/>
</dbReference>
<keyword evidence="1" id="KW-0132">Cell division</keyword>
<keyword evidence="4" id="KW-0833">Ubl conjugation pathway</keyword>
<sequence length="579" mass="67775">MEEVFDDQDWILFDHYTFSKSLFDLKEYLRCAELLKVPLSTHTKHSNTYKKALFLRYYSLYLAGEKRKEQDRAESTAVISNNNQQTKTVQSQKHILNAQLRDLNVELKAASAKDAYLIYLHGVVQKESGEKNAALESFIQSVNLQPLLWCSWLEIVSLMTHSLQAGFYNDERYDEQQQKYNYQQLLDKIKTCIKPHWMNEIFYSHVHVETLSSQGGICNPTLKDNQNTLDKLKEIQTQILPRSSYIITQTAIAYYHLQDYPQAIDHFEHLRRVDPYRIENLDIYSNILYVKELKPQLSLLAHEIQKIDKYRPETSCIIGNYYSSRTEHEKAVLYFQRAVRIDPMYLSAWTLMGHEYIELKNTTAAVNAYRTAVDIHPRDYRAWYGLGQTYELLNLPHYALYYYGKSCTLRPYDGRMWCALAGCYEQLEQYHDALRCYQRARENEDKAHALLKMADLHKKIGQNQQAVALYLKCLDLLETEPERNNNKKGMLMREVMSDDMQAVALLFIARYFQKEVQPPNFSEAKKFCMKVMEKFTGPFKSQAAQMLREMTVSSNLFGNNLSMMRSPEPNTGGSMSFMM</sequence>
<evidence type="ECO:0000313" key="10">
    <source>
        <dbReference type="Proteomes" id="UP001431209"/>
    </source>
</evidence>
<accession>A0AAW2YZC6</accession>
<evidence type="ECO:0000256" key="3">
    <source>
        <dbReference type="ARBA" id="ARBA00022776"/>
    </source>
</evidence>
<evidence type="ECO:0000256" key="5">
    <source>
        <dbReference type="ARBA" id="ARBA00022803"/>
    </source>
</evidence>
<evidence type="ECO:0000256" key="6">
    <source>
        <dbReference type="ARBA" id="ARBA00023306"/>
    </source>
</evidence>
<evidence type="ECO:0000313" key="9">
    <source>
        <dbReference type="EMBL" id="KAL0482808.1"/>
    </source>
</evidence>
<feature type="repeat" description="TPR" evidence="7">
    <location>
        <begin position="346"/>
        <end position="379"/>
    </location>
</feature>
<evidence type="ECO:0000256" key="7">
    <source>
        <dbReference type="PROSITE-ProRule" id="PRU00339"/>
    </source>
</evidence>
<keyword evidence="6" id="KW-0131">Cell cycle</keyword>
<dbReference type="AlphaFoldDB" id="A0AAW2YZC6"/>
<dbReference type="GO" id="GO:0045842">
    <property type="term" value="P:positive regulation of mitotic metaphase/anaphase transition"/>
    <property type="evidence" value="ECO:0007669"/>
    <property type="project" value="TreeGrafter"/>
</dbReference>
<keyword evidence="5 7" id="KW-0802">TPR repeat</keyword>
<keyword evidence="3" id="KW-0498">Mitosis</keyword>
<organism evidence="9 10">
    <name type="scientific">Acrasis kona</name>
    <dbReference type="NCBI Taxonomy" id="1008807"/>
    <lineage>
        <taxon>Eukaryota</taxon>
        <taxon>Discoba</taxon>
        <taxon>Heterolobosea</taxon>
        <taxon>Tetramitia</taxon>
        <taxon>Eutetramitia</taxon>
        <taxon>Acrasidae</taxon>
        <taxon>Acrasis</taxon>
    </lineage>
</organism>
<comment type="caution">
    <text evidence="9">The sequence shown here is derived from an EMBL/GenBank/DDBJ whole genome shotgun (WGS) entry which is preliminary data.</text>
</comment>
<dbReference type="GO" id="GO:0005680">
    <property type="term" value="C:anaphase-promoting complex"/>
    <property type="evidence" value="ECO:0007669"/>
    <property type="project" value="InterPro"/>
</dbReference>
<evidence type="ECO:0000256" key="1">
    <source>
        <dbReference type="ARBA" id="ARBA00022618"/>
    </source>
</evidence>
<evidence type="ECO:0000256" key="2">
    <source>
        <dbReference type="ARBA" id="ARBA00022737"/>
    </source>
</evidence>
<dbReference type="GO" id="GO:0031145">
    <property type="term" value="P:anaphase-promoting complex-dependent catabolic process"/>
    <property type="evidence" value="ECO:0007669"/>
    <property type="project" value="TreeGrafter"/>
</dbReference>
<proteinExistence type="predicted"/>
<dbReference type="EMBL" id="JAOPGA020000894">
    <property type="protein sequence ID" value="KAL0482808.1"/>
    <property type="molecule type" value="Genomic_DNA"/>
</dbReference>
<feature type="domain" description="Cdc23" evidence="8">
    <location>
        <begin position="14"/>
        <end position="251"/>
    </location>
</feature>
<dbReference type="PANTHER" id="PTHR12558">
    <property type="entry name" value="CELL DIVISION CYCLE 16,23,27"/>
    <property type="match status" value="1"/>
</dbReference>
<dbReference type="Pfam" id="PF13181">
    <property type="entry name" value="TPR_8"/>
    <property type="match status" value="2"/>
</dbReference>
<dbReference type="InterPro" id="IPR007192">
    <property type="entry name" value="APC8"/>
</dbReference>
<reference evidence="9 10" key="1">
    <citation type="submission" date="2024-03" db="EMBL/GenBank/DDBJ databases">
        <title>The Acrasis kona genome and developmental transcriptomes reveal deep origins of eukaryotic multicellular pathways.</title>
        <authorList>
            <person name="Sheikh S."/>
            <person name="Fu C.-J."/>
            <person name="Brown M.W."/>
            <person name="Baldauf S.L."/>
        </authorList>
    </citation>
    <scope>NUCLEOTIDE SEQUENCE [LARGE SCALE GENOMIC DNA]</scope>
    <source>
        <strain evidence="9 10">ATCC MYA-3509</strain>
    </source>
</reference>
<keyword evidence="10" id="KW-1185">Reference proteome</keyword>